<evidence type="ECO:0000313" key="2">
    <source>
        <dbReference type="Proteomes" id="UP000462501"/>
    </source>
</evidence>
<evidence type="ECO:0008006" key="3">
    <source>
        <dbReference type="Google" id="ProtNLM"/>
    </source>
</evidence>
<proteinExistence type="predicted"/>
<evidence type="ECO:0000313" key="1">
    <source>
        <dbReference type="EMBL" id="NDO40664.1"/>
    </source>
</evidence>
<name>A0A845T1A2_9FIRM</name>
<protein>
    <recommendedName>
        <fullName evidence="3">Arc-like DNA binding domain-containing protein</fullName>
    </recommendedName>
</protein>
<dbReference type="Proteomes" id="UP000462501">
    <property type="component" value="Unassembled WGS sequence"/>
</dbReference>
<accession>A0A845T1A2</accession>
<dbReference type="RefSeq" id="WP_162221915.1">
    <property type="nucleotide sequence ID" value="NZ_JANJZM010000010.1"/>
</dbReference>
<reference evidence="1 2" key="1">
    <citation type="submission" date="2019-06" db="EMBL/GenBank/DDBJ databases">
        <title>Draft genome sequences of 15 bacterial species constituting the stable defined intestinal microbiota of the GM15 gnotobiotic mouse model.</title>
        <authorList>
            <person name="Elie C."/>
            <person name="Mathieu A."/>
            <person name="Saliou A."/>
            <person name="Darnaud M."/>
            <person name="Leulier F."/>
            <person name="Tamellini A."/>
        </authorList>
    </citation>
    <scope>NUCLEOTIDE SEQUENCE [LARGE SCALE GENOMIC DNA]</scope>
    <source>
        <strain evidence="1 2">JM4-15</strain>
    </source>
</reference>
<comment type="caution">
    <text evidence="1">The sequence shown here is derived from an EMBL/GenBank/DDBJ whole genome shotgun (WGS) entry which is preliminary data.</text>
</comment>
<gene>
    <name evidence="1" type="ORF">FMM72_15825</name>
</gene>
<dbReference type="EMBL" id="VIQT01000022">
    <property type="protein sequence ID" value="NDO40664.1"/>
    <property type="molecule type" value="Genomic_DNA"/>
</dbReference>
<sequence>MNKDNEKHFGLRVDGNILAKFRYVCGYAGRSANSQIIQLMLKFIAEYEKEHGKLKDTMERMKLESELKNIQKFFASPEGQTEFEEWKA</sequence>
<organism evidence="1 2">
    <name type="scientific">Anaerotruncus colihominis</name>
    <dbReference type="NCBI Taxonomy" id="169435"/>
    <lineage>
        <taxon>Bacteria</taxon>
        <taxon>Bacillati</taxon>
        <taxon>Bacillota</taxon>
        <taxon>Clostridia</taxon>
        <taxon>Eubacteriales</taxon>
        <taxon>Oscillospiraceae</taxon>
        <taxon>Anaerotruncus</taxon>
    </lineage>
</organism>
<dbReference type="AlphaFoldDB" id="A0A845T1A2"/>